<dbReference type="EMBL" id="LCAG01000025">
    <property type="protein sequence ID" value="KKR85962.1"/>
    <property type="molecule type" value="Genomic_DNA"/>
</dbReference>
<dbReference type="Gene3D" id="1.10.3730.20">
    <property type="match status" value="1"/>
</dbReference>
<keyword evidence="1" id="KW-1133">Transmembrane helix</keyword>
<feature type="transmembrane region" description="Helical" evidence="1">
    <location>
        <begin position="34"/>
        <end position="56"/>
    </location>
</feature>
<feature type="transmembrane region" description="Helical" evidence="1">
    <location>
        <begin position="174"/>
        <end position="192"/>
    </location>
</feature>
<dbReference type="PANTHER" id="PTHR22911:SF137">
    <property type="entry name" value="SOLUTE CARRIER FAMILY 35 MEMBER G2-RELATED"/>
    <property type="match status" value="1"/>
</dbReference>
<keyword evidence="1" id="KW-0812">Transmembrane</keyword>
<feature type="domain" description="EamA" evidence="2">
    <location>
        <begin position="147"/>
        <end position="284"/>
    </location>
</feature>
<organism evidence="3 4">
    <name type="scientific">Candidatus Curtissbacteria bacterium GW2011_GWA1_41_11</name>
    <dbReference type="NCBI Taxonomy" id="1618409"/>
    <lineage>
        <taxon>Bacteria</taxon>
        <taxon>Candidatus Curtissiibacteriota</taxon>
    </lineage>
</organism>
<evidence type="ECO:0000256" key="1">
    <source>
        <dbReference type="SAM" id="Phobius"/>
    </source>
</evidence>
<gene>
    <name evidence="3" type="ORF">UU34_C0025G0004</name>
</gene>
<dbReference type="Proteomes" id="UP000034854">
    <property type="component" value="Unassembled WGS sequence"/>
</dbReference>
<feature type="domain" description="EamA" evidence="2">
    <location>
        <begin position="1"/>
        <end position="131"/>
    </location>
</feature>
<name>A0A0G0XDX7_9BACT</name>
<dbReference type="InterPro" id="IPR000620">
    <property type="entry name" value="EamA_dom"/>
</dbReference>
<dbReference type="AlphaFoldDB" id="A0A0G0XDX7"/>
<dbReference type="Pfam" id="PF00892">
    <property type="entry name" value="EamA"/>
    <property type="match status" value="2"/>
</dbReference>
<proteinExistence type="predicted"/>
<feature type="transmembrane region" description="Helical" evidence="1">
    <location>
        <begin position="213"/>
        <end position="232"/>
    </location>
</feature>
<feature type="transmembrane region" description="Helical" evidence="1">
    <location>
        <begin position="267"/>
        <end position="285"/>
    </location>
</feature>
<feature type="transmembrane region" description="Helical" evidence="1">
    <location>
        <begin position="238"/>
        <end position="260"/>
    </location>
</feature>
<sequence>MSGVIAAIYSSFFLALSVASLKKSYREIAPSVGFFFDALFGLVLWIPLALFFGITTSSFGDVFLYAVLSAVLSEALYFYALSKGQLTITAILIGSYPIYTILFSFLINHEIVTFSQGVFIGITIFGTLISYLPSKLNRKELRKSGVLIWPVIAAIAIGLSDTLSKKIINKTGDFTFLFVLAIAQIPVALIYLKLEKQHIVEEIQTIKTNIHDYKNAVTGSLFNIIGTGLLWISYSTTLASIASPITATSGVLVIIFSFLFLDEKISWRQVLGILLVFSGIIGIATQI</sequence>
<feature type="transmembrane region" description="Helical" evidence="1">
    <location>
        <begin position="144"/>
        <end position="162"/>
    </location>
</feature>
<reference evidence="3 4" key="1">
    <citation type="journal article" date="2015" name="Nature">
        <title>rRNA introns, odd ribosomes, and small enigmatic genomes across a large radiation of phyla.</title>
        <authorList>
            <person name="Brown C.T."/>
            <person name="Hug L.A."/>
            <person name="Thomas B.C."/>
            <person name="Sharon I."/>
            <person name="Castelle C.J."/>
            <person name="Singh A."/>
            <person name="Wilkins M.J."/>
            <person name="Williams K.H."/>
            <person name="Banfield J.F."/>
        </authorList>
    </citation>
    <scope>NUCLEOTIDE SEQUENCE [LARGE SCALE GENOMIC DNA]</scope>
</reference>
<feature type="transmembrane region" description="Helical" evidence="1">
    <location>
        <begin position="113"/>
        <end position="132"/>
    </location>
</feature>
<evidence type="ECO:0000313" key="3">
    <source>
        <dbReference type="EMBL" id="KKR85962.1"/>
    </source>
</evidence>
<dbReference type="PANTHER" id="PTHR22911">
    <property type="entry name" value="ACYL-MALONYL CONDENSING ENZYME-RELATED"/>
    <property type="match status" value="1"/>
</dbReference>
<dbReference type="InterPro" id="IPR037185">
    <property type="entry name" value="EmrE-like"/>
</dbReference>
<feature type="transmembrane region" description="Helical" evidence="1">
    <location>
        <begin position="88"/>
        <end position="107"/>
    </location>
</feature>
<dbReference type="GO" id="GO:0016020">
    <property type="term" value="C:membrane"/>
    <property type="evidence" value="ECO:0007669"/>
    <property type="project" value="InterPro"/>
</dbReference>
<keyword evidence="1" id="KW-0472">Membrane</keyword>
<feature type="transmembrane region" description="Helical" evidence="1">
    <location>
        <begin position="6"/>
        <end position="22"/>
    </location>
</feature>
<comment type="caution">
    <text evidence="3">The sequence shown here is derived from an EMBL/GenBank/DDBJ whole genome shotgun (WGS) entry which is preliminary data.</text>
</comment>
<accession>A0A0G0XDX7</accession>
<protein>
    <submittedName>
        <fullName evidence="3">Permease of the drug/metabolite transporter (DMT) superfamily</fullName>
    </submittedName>
</protein>
<feature type="transmembrane region" description="Helical" evidence="1">
    <location>
        <begin position="62"/>
        <end position="81"/>
    </location>
</feature>
<evidence type="ECO:0000313" key="4">
    <source>
        <dbReference type="Proteomes" id="UP000034854"/>
    </source>
</evidence>
<evidence type="ECO:0000259" key="2">
    <source>
        <dbReference type="Pfam" id="PF00892"/>
    </source>
</evidence>
<dbReference type="SUPFAM" id="SSF103481">
    <property type="entry name" value="Multidrug resistance efflux transporter EmrE"/>
    <property type="match status" value="2"/>
</dbReference>